<dbReference type="GO" id="GO:0046872">
    <property type="term" value="F:metal ion binding"/>
    <property type="evidence" value="ECO:0007669"/>
    <property type="project" value="InterPro"/>
</dbReference>
<protein>
    <submittedName>
        <fullName evidence="3">Insulinase family protein</fullName>
    </submittedName>
</protein>
<reference evidence="3 4" key="1">
    <citation type="submission" date="2018-01" db="EMBL/GenBank/DDBJ databases">
        <title>G. obscuriglobus.</title>
        <authorList>
            <person name="Franke J."/>
            <person name="Blomberg W."/>
            <person name="Selmecki A."/>
        </authorList>
    </citation>
    <scope>NUCLEOTIDE SEQUENCE [LARGE SCALE GENOMIC DNA]</scope>
    <source>
        <strain evidence="3 4">DSM 5831</strain>
    </source>
</reference>
<dbReference type="InterPro" id="IPR007863">
    <property type="entry name" value="Peptidase_M16_C"/>
</dbReference>
<dbReference type="SUPFAM" id="SSF63411">
    <property type="entry name" value="LuxS/MPP-like metallohydrolase"/>
    <property type="match status" value="2"/>
</dbReference>
<dbReference type="PANTHER" id="PTHR11851:SF219">
    <property type="entry name" value="HYPOTHETICAL ZINC PROTEASE"/>
    <property type="match status" value="1"/>
</dbReference>
<gene>
    <name evidence="3" type="ORF">C1280_19375</name>
</gene>
<dbReference type="PANTHER" id="PTHR11851">
    <property type="entry name" value="METALLOPROTEASE"/>
    <property type="match status" value="1"/>
</dbReference>
<evidence type="ECO:0000313" key="4">
    <source>
        <dbReference type="Proteomes" id="UP000245802"/>
    </source>
</evidence>
<feature type="domain" description="Peptidase M16 C-terminal" evidence="2">
    <location>
        <begin position="147"/>
        <end position="319"/>
    </location>
</feature>
<proteinExistence type="predicted"/>
<name>A0A2Z3H638_9BACT</name>
<keyword evidence="4" id="KW-1185">Reference proteome</keyword>
<dbReference type="AlphaFoldDB" id="A0A2Z3H638"/>
<sequence length="391" mass="42727">MDHVRSVAVNFLIPAGAAFDPDGQFGIASVLAEMLTRGAGERDSRQLSLALDNLGVDRSESAGVVNLRLGGSALARNVLPLLDIYADILLRPRLPEEELEPVQSLALQEIESLEDSPQGKVMVELHRRHYPAPLNKDRRGRAEDLESLTIQAVRAQYEKFIRPNRAILSVAGNIEWEPLKARVEQLFGGWSPGDIPDVVPQPHQPTSAHLNKDSAQTQIAFAYPSVPMGHPDYFAARAAEGVLSGGMSARLFTEVREKRGLCYSVGVRHETFRDRGTMIGYAGTGPDRAQQTLDVTLAELRKLKDGVTADEIDRVKAGLKSSLIMAEESTGARASSIASDWYFLGRVRSFDEIQAGINALTPAAVMAHLERYPVRDVTLVTLGRHPLTIPA</sequence>
<dbReference type="KEGG" id="gog:C1280_19375"/>
<dbReference type="Pfam" id="PF05193">
    <property type="entry name" value="Peptidase_M16_C"/>
    <property type="match status" value="1"/>
</dbReference>
<dbReference type="Gene3D" id="3.30.830.10">
    <property type="entry name" value="Metalloenzyme, LuxS/M16 peptidase-like"/>
    <property type="match status" value="2"/>
</dbReference>
<dbReference type="Proteomes" id="UP000245802">
    <property type="component" value="Chromosome"/>
</dbReference>
<feature type="domain" description="Peptidase M16 N-terminal" evidence="1">
    <location>
        <begin position="5"/>
        <end position="131"/>
    </location>
</feature>
<evidence type="ECO:0000259" key="1">
    <source>
        <dbReference type="Pfam" id="PF00675"/>
    </source>
</evidence>
<organism evidence="3 4">
    <name type="scientific">Gemmata obscuriglobus</name>
    <dbReference type="NCBI Taxonomy" id="114"/>
    <lineage>
        <taxon>Bacteria</taxon>
        <taxon>Pseudomonadati</taxon>
        <taxon>Planctomycetota</taxon>
        <taxon>Planctomycetia</taxon>
        <taxon>Gemmatales</taxon>
        <taxon>Gemmataceae</taxon>
        <taxon>Gemmata</taxon>
    </lineage>
</organism>
<dbReference type="Pfam" id="PF00675">
    <property type="entry name" value="Peptidase_M16"/>
    <property type="match status" value="1"/>
</dbReference>
<evidence type="ECO:0000313" key="3">
    <source>
        <dbReference type="EMBL" id="AWM42309.1"/>
    </source>
</evidence>
<dbReference type="InterPro" id="IPR011249">
    <property type="entry name" value="Metalloenz_LuxS/M16"/>
</dbReference>
<dbReference type="RefSeq" id="WP_109571519.1">
    <property type="nucleotide sequence ID" value="NZ_CP025958.1"/>
</dbReference>
<dbReference type="OrthoDB" id="9762085at2"/>
<dbReference type="EMBL" id="CP025958">
    <property type="protein sequence ID" value="AWM42309.1"/>
    <property type="molecule type" value="Genomic_DNA"/>
</dbReference>
<evidence type="ECO:0000259" key="2">
    <source>
        <dbReference type="Pfam" id="PF05193"/>
    </source>
</evidence>
<accession>A0A2Z3H638</accession>
<dbReference type="InterPro" id="IPR050361">
    <property type="entry name" value="MPP/UQCRC_Complex"/>
</dbReference>
<dbReference type="InterPro" id="IPR011765">
    <property type="entry name" value="Pept_M16_N"/>
</dbReference>